<keyword evidence="2" id="KW-1185">Reference proteome</keyword>
<dbReference type="EMBL" id="VSRR010003678">
    <property type="protein sequence ID" value="MPC37071.1"/>
    <property type="molecule type" value="Genomic_DNA"/>
</dbReference>
<proteinExistence type="predicted"/>
<gene>
    <name evidence="1" type="ORF">E2C01_030544</name>
</gene>
<organism evidence="1 2">
    <name type="scientific">Portunus trituberculatus</name>
    <name type="common">Swimming crab</name>
    <name type="synonym">Neptunus trituberculatus</name>
    <dbReference type="NCBI Taxonomy" id="210409"/>
    <lineage>
        <taxon>Eukaryota</taxon>
        <taxon>Metazoa</taxon>
        <taxon>Ecdysozoa</taxon>
        <taxon>Arthropoda</taxon>
        <taxon>Crustacea</taxon>
        <taxon>Multicrustacea</taxon>
        <taxon>Malacostraca</taxon>
        <taxon>Eumalacostraca</taxon>
        <taxon>Eucarida</taxon>
        <taxon>Decapoda</taxon>
        <taxon>Pleocyemata</taxon>
        <taxon>Brachyura</taxon>
        <taxon>Eubrachyura</taxon>
        <taxon>Portunoidea</taxon>
        <taxon>Portunidae</taxon>
        <taxon>Portuninae</taxon>
        <taxon>Portunus</taxon>
    </lineage>
</organism>
<protein>
    <submittedName>
        <fullName evidence="1">Uncharacterized protein</fullName>
    </submittedName>
</protein>
<comment type="caution">
    <text evidence="1">The sequence shown here is derived from an EMBL/GenBank/DDBJ whole genome shotgun (WGS) entry which is preliminary data.</text>
</comment>
<dbReference type="AlphaFoldDB" id="A0A5B7ER42"/>
<evidence type="ECO:0000313" key="1">
    <source>
        <dbReference type="EMBL" id="MPC37071.1"/>
    </source>
</evidence>
<name>A0A5B7ER42_PORTR</name>
<accession>A0A5B7ER42</accession>
<evidence type="ECO:0000313" key="2">
    <source>
        <dbReference type="Proteomes" id="UP000324222"/>
    </source>
</evidence>
<sequence>MYCWKKPEHEGQFLLLLKLTKPSTSVCTQSVRGPWVTEVSGDWREKQSGVNLQCWEWWWYTRNYVNCKGALFISHGNGVGTSEVMRMEQTSLAHIDMCGTQPWLVTQSSQVYQYFGETPGVLPHHPHTILKKYVLCN</sequence>
<reference evidence="1 2" key="1">
    <citation type="submission" date="2019-05" db="EMBL/GenBank/DDBJ databases">
        <title>Another draft genome of Portunus trituberculatus and its Hox gene families provides insights of decapod evolution.</title>
        <authorList>
            <person name="Jeong J.-H."/>
            <person name="Song I."/>
            <person name="Kim S."/>
            <person name="Choi T."/>
            <person name="Kim D."/>
            <person name="Ryu S."/>
            <person name="Kim W."/>
        </authorList>
    </citation>
    <scope>NUCLEOTIDE SEQUENCE [LARGE SCALE GENOMIC DNA]</scope>
    <source>
        <tissue evidence="1">Muscle</tissue>
    </source>
</reference>
<dbReference type="Proteomes" id="UP000324222">
    <property type="component" value="Unassembled WGS sequence"/>
</dbReference>